<protein>
    <submittedName>
        <fullName evidence="1">SRPBCC family protein</fullName>
    </submittedName>
</protein>
<dbReference type="InterPro" id="IPR019587">
    <property type="entry name" value="Polyketide_cyclase/dehydratase"/>
</dbReference>
<dbReference type="Pfam" id="PF10604">
    <property type="entry name" value="Polyketide_cyc2"/>
    <property type="match status" value="1"/>
</dbReference>
<proteinExistence type="predicted"/>
<dbReference type="CDD" id="cd07820">
    <property type="entry name" value="SRPBCC_3"/>
    <property type="match status" value="1"/>
</dbReference>
<dbReference type="InterPro" id="IPR023393">
    <property type="entry name" value="START-like_dom_sf"/>
</dbReference>
<dbReference type="EMBL" id="CP159992">
    <property type="protein sequence ID" value="XCP97596.1"/>
    <property type="molecule type" value="Genomic_DNA"/>
</dbReference>
<organism evidence="1">
    <name type="scientific">Paenibacillus sp. AN1007</name>
    <dbReference type="NCBI Taxonomy" id="3151385"/>
    <lineage>
        <taxon>Bacteria</taxon>
        <taxon>Bacillati</taxon>
        <taxon>Bacillota</taxon>
        <taxon>Bacilli</taxon>
        <taxon>Bacillales</taxon>
        <taxon>Paenibacillaceae</taxon>
        <taxon>Paenibacillus</taxon>
    </lineage>
</organism>
<accession>A0AAU8NKS3</accession>
<reference evidence="1" key="1">
    <citation type="submission" date="2024-05" db="EMBL/GenBank/DDBJ databases">
        <title>Draft genome assemblies of 36 bacteria isolated from hibernating arctic ground squirrels.</title>
        <authorList>
            <person name="McKee H."/>
            <person name="Mullen L."/>
            <person name="Drown D.M."/>
            <person name="Duddleston K.N."/>
        </authorList>
    </citation>
    <scope>NUCLEOTIDE SEQUENCE</scope>
    <source>
        <strain evidence="1">AN1007</strain>
    </source>
</reference>
<dbReference type="RefSeq" id="WP_342555799.1">
    <property type="nucleotide sequence ID" value="NZ_CP159992.1"/>
</dbReference>
<dbReference type="SUPFAM" id="SSF55961">
    <property type="entry name" value="Bet v1-like"/>
    <property type="match status" value="1"/>
</dbReference>
<dbReference type="Gene3D" id="3.30.530.20">
    <property type="match status" value="1"/>
</dbReference>
<sequence length="158" mass="18135">MVEVTTVTKIYAPIEDCFDLARDIEVHTQTVWKHTRERAVAGVTSGRIGSGDTVTFEAVHFGIRQRLTSRITAYERPFLFVDEMKRGAFKSMRHEHHFSSCGEKGTCMTDTLRFEAPLGFLGWAAERLVLKRYMKAFLESRNAKLKVMLEQCVRNKDS</sequence>
<dbReference type="AlphaFoldDB" id="A0AAU8NKS3"/>
<evidence type="ECO:0000313" key="1">
    <source>
        <dbReference type="EMBL" id="XCP97596.1"/>
    </source>
</evidence>
<name>A0AAU8NKS3_9BACL</name>
<gene>
    <name evidence="1" type="ORF">ABXS70_13240</name>
</gene>